<sequence length="262" mass="28063">MSLHSILGEILPLSAPGELEVAFRVLFSLVLGACVGLERQWRAGLAGLRTNALVSIGAALFVVMGAYGFTPDGSADPTRVAAQVVSGIGFLGAGVMIREGLNIRGLNTAATLWCSAAIGCLAGNGMYLIATLGTALIVVANIFLRPLGRVVNRRSGRSIPSATKPELDPSKFAFEVMTNDKAEPRVRALLLQTLSRPEYHLTSVTTSHTKQGHVALLAELKSTKLDPEPLERAVSRLTLDPKVTSARWWPDDSDEQDDEDEF</sequence>
<proteinExistence type="inferred from homology"/>
<reference evidence="11" key="1">
    <citation type="journal article" date="2019" name="Int. J. Syst. Evol. Microbiol.">
        <title>The Global Catalogue of Microorganisms (GCM) 10K type strain sequencing project: providing services to taxonomists for standard genome sequencing and annotation.</title>
        <authorList>
            <consortium name="The Broad Institute Genomics Platform"/>
            <consortium name="The Broad Institute Genome Sequencing Center for Infectious Disease"/>
            <person name="Wu L."/>
            <person name="Ma J."/>
        </authorList>
    </citation>
    <scope>NUCLEOTIDE SEQUENCE [LARGE SCALE GENOMIC DNA]</scope>
    <source>
        <strain evidence="11">NBRC 106310</strain>
    </source>
</reference>
<comment type="similarity">
    <text evidence="2">Belongs to the MgtC/SapB family.</text>
</comment>
<accession>A0ABN6X6Z5</accession>
<gene>
    <name evidence="10" type="primary">mgtC</name>
    <name evidence="10" type="ORF">GCM10025863_29880</name>
</gene>
<keyword evidence="5 7" id="KW-1133">Transmembrane helix</keyword>
<dbReference type="InterPro" id="IPR049177">
    <property type="entry name" value="MgtC_SapB_SrpB_YhiD_N"/>
</dbReference>
<dbReference type="RefSeq" id="WP_286300898.1">
    <property type="nucleotide sequence ID" value="NZ_AP027728.1"/>
</dbReference>
<dbReference type="InterPro" id="IPR003416">
    <property type="entry name" value="MgtC/SapB/SrpB/YhiD_fam"/>
</dbReference>
<dbReference type="PANTHER" id="PTHR33778:SF3">
    <property type="entry name" value="PROTEIN MGTC"/>
    <property type="match status" value="1"/>
</dbReference>
<evidence type="ECO:0000256" key="7">
    <source>
        <dbReference type="SAM" id="Phobius"/>
    </source>
</evidence>
<feature type="transmembrane region" description="Helical" evidence="7">
    <location>
        <begin position="125"/>
        <end position="144"/>
    </location>
</feature>
<evidence type="ECO:0000259" key="8">
    <source>
        <dbReference type="Pfam" id="PF02308"/>
    </source>
</evidence>
<dbReference type="PANTHER" id="PTHR33778">
    <property type="entry name" value="PROTEIN MGTC"/>
    <property type="match status" value="1"/>
</dbReference>
<keyword evidence="6 7" id="KW-0472">Membrane</keyword>
<feature type="transmembrane region" description="Helical" evidence="7">
    <location>
        <begin position="21"/>
        <end position="38"/>
    </location>
</feature>
<evidence type="ECO:0000313" key="10">
    <source>
        <dbReference type="EMBL" id="BDZ40374.1"/>
    </source>
</evidence>
<keyword evidence="4 7" id="KW-0812">Transmembrane</keyword>
<protein>
    <submittedName>
        <fullName evidence="10">Membrane protein</fullName>
    </submittedName>
</protein>
<dbReference type="EMBL" id="AP027728">
    <property type="protein sequence ID" value="BDZ40374.1"/>
    <property type="molecule type" value="Genomic_DNA"/>
</dbReference>
<keyword evidence="11" id="KW-1185">Reference proteome</keyword>
<dbReference type="Pfam" id="PF21770">
    <property type="entry name" value="MgtC_SapB_C"/>
    <property type="match status" value="1"/>
</dbReference>
<name>A0ABN6X6Z5_9MICO</name>
<feature type="transmembrane region" description="Helical" evidence="7">
    <location>
        <begin position="50"/>
        <end position="69"/>
    </location>
</feature>
<evidence type="ECO:0000313" key="11">
    <source>
        <dbReference type="Proteomes" id="UP001321543"/>
    </source>
</evidence>
<feature type="domain" description="MgtC-like C-terminal" evidence="9">
    <location>
        <begin position="172"/>
        <end position="248"/>
    </location>
</feature>
<evidence type="ECO:0000256" key="6">
    <source>
        <dbReference type="ARBA" id="ARBA00023136"/>
    </source>
</evidence>
<dbReference type="InterPro" id="IPR048640">
    <property type="entry name" value="MgtC-like_C"/>
</dbReference>
<comment type="subcellular location">
    <subcellularLocation>
        <location evidence="1">Cell membrane</location>
        <topology evidence="1">Multi-pass membrane protein</topology>
    </subcellularLocation>
</comment>
<dbReference type="Gene3D" id="3.30.70.260">
    <property type="match status" value="1"/>
</dbReference>
<evidence type="ECO:0000256" key="3">
    <source>
        <dbReference type="ARBA" id="ARBA00022475"/>
    </source>
</evidence>
<evidence type="ECO:0000256" key="1">
    <source>
        <dbReference type="ARBA" id="ARBA00004651"/>
    </source>
</evidence>
<evidence type="ECO:0000256" key="5">
    <source>
        <dbReference type="ARBA" id="ARBA00022989"/>
    </source>
</evidence>
<dbReference type="PRINTS" id="PR01837">
    <property type="entry name" value="MGTCSAPBPROT"/>
</dbReference>
<evidence type="ECO:0000256" key="2">
    <source>
        <dbReference type="ARBA" id="ARBA00009298"/>
    </source>
</evidence>
<feature type="domain" description="MgtC/SapB/SrpB/YhiD N-terminal" evidence="8">
    <location>
        <begin position="26"/>
        <end position="149"/>
    </location>
</feature>
<keyword evidence="3" id="KW-1003">Cell membrane</keyword>
<evidence type="ECO:0000259" key="9">
    <source>
        <dbReference type="Pfam" id="PF21770"/>
    </source>
</evidence>
<dbReference type="Pfam" id="PF02308">
    <property type="entry name" value="MgtC"/>
    <property type="match status" value="1"/>
</dbReference>
<dbReference type="Proteomes" id="UP001321543">
    <property type="component" value="Chromosome"/>
</dbReference>
<evidence type="ECO:0000256" key="4">
    <source>
        <dbReference type="ARBA" id="ARBA00022692"/>
    </source>
</evidence>
<organism evidence="10 11">
    <name type="scientific">Microbacterium suwonense</name>
    <dbReference type="NCBI Taxonomy" id="683047"/>
    <lineage>
        <taxon>Bacteria</taxon>
        <taxon>Bacillati</taxon>
        <taxon>Actinomycetota</taxon>
        <taxon>Actinomycetes</taxon>
        <taxon>Micrococcales</taxon>
        <taxon>Microbacteriaceae</taxon>
        <taxon>Microbacterium</taxon>
    </lineage>
</organism>